<protein>
    <submittedName>
        <fullName evidence="1">Uncharacterized protein</fullName>
    </submittedName>
</protein>
<dbReference type="EMBL" id="JACHEK010000008">
    <property type="protein sequence ID" value="MBB6145897.1"/>
    <property type="molecule type" value="Genomic_DNA"/>
</dbReference>
<gene>
    <name evidence="1" type="ORF">HNQ77_003867</name>
</gene>
<accession>A0A841JZV5</accession>
<comment type="caution">
    <text evidence="1">The sequence shown here is derived from an EMBL/GenBank/DDBJ whole genome shotgun (WGS) entry which is preliminary data.</text>
</comment>
<keyword evidence="2" id="KW-1185">Reference proteome</keyword>
<evidence type="ECO:0000313" key="1">
    <source>
        <dbReference type="EMBL" id="MBB6145897.1"/>
    </source>
</evidence>
<dbReference type="AlphaFoldDB" id="A0A841JZV5"/>
<evidence type="ECO:0000313" key="2">
    <source>
        <dbReference type="Proteomes" id="UP000538666"/>
    </source>
</evidence>
<reference evidence="1 2" key="1">
    <citation type="submission" date="2020-08" db="EMBL/GenBank/DDBJ databases">
        <title>Genomic Encyclopedia of Type Strains, Phase IV (KMG-IV): sequencing the most valuable type-strain genomes for metagenomic binning, comparative biology and taxonomic classification.</title>
        <authorList>
            <person name="Goeker M."/>
        </authorList>
    </citation>
    <scope>NUCLEOTIDE SEQUENCE [LARGE SCALE GENOMIC DNA]</scope>
    <source>
        <strain evidence="1 2">DSM 103733</strain>
    </source>
</reference>
<name>A0A841JZV5_9BACT</name>
<sequence length="224" mass="25376">MTGFSQQARLMMLKCLGHHCLNNCGRRNKWVRHLFILWQPENWSQCDRDAILVKNATQRITRLLDEGLTTNLERPTKLFPNEVISMKRFLASAFILAASFCTAGLQAQTRELRVAVPFNFVVGSKQLPPGNYRLTPEPDDVIVIQDRDRPLGVLVKLGIGNGHQFDGPSRLVFHKYGEYYFLSEIRSPSIAMNGQIPRSKLEKQVKAQTQQAALEQETVLIAGN</sequence>
<proteinExistence type="predicted"/>
<dbReference type="Proteomes" id="UP000538666">
    <property type="component" value="Unassembled WGS sequence"/>
</dbReference>
<organism evidence="1 2">
    <name type="scientific">Silvibacterium bohemicum</name>
    <dbReference type="NCBI Taxonomy" id="1577686"/>
    <lineage>
        <taxon>Bacteria</taxon>
        <taxon>Pseudomonadati</taxon>
        <taxon>Acidobacteriota</taxon>
        <taxon>Terriglobia</taxon>
        <taxon>Terriglobales</taxon>
        <taxon>Acidobacteriaceae</taxon>
        <taxon>Silvibacterium</taxon>
    </lineage>
</organism>